<dbReference type="Proteomes" id="UP000323597">
    <property type="component" value="Chromosome A13"/>
</dbReference>
<proteinExistence type="predicted"/>
<evidence type="ECO:0000313" key="2">
    <source>
        <dbReference type="Proteomes" id="UP000323597"/>
    </source>
</evidence>
<gene>
    <name evidence="1" type="ORF">E1A91_A13G117600v1</name>
</gene>
<accession>A0A5D2WIW8</accession>
<dbReference type="AlphaFoldDB" id="A0A5D2WIW8"/>
<name>A0A5D2WIW8_GOSMU</name>
<protein>
    <submittedName>
        <fullName evidence="1">Uncharacterized protein</fullName>
    </submittedName>
</protein>
<dbReference type="EMBL" id="CM017648">
    <property type="protein sequence ID" value="TYJ00911.1"/>
    <property type="molecule type" value="Genomic_DNA"/>
</dbReference>
<sequence>MSHHISSSINMVKGDVLKRARFDIYFFNFLQGHTSEEYA</sequence>
<reference evidence="1 2" key="1">
    <citation type="submission" date="2019-07" db="EMBL/GenBank/DDBJ databases">
        <title>WGS assembly of Gossypium mustelinum.</title>
        <authorList>
            <person name="Chen Z.J."/>
            <person name="Sreedasyam A."/>
            <person name="Ando A."/>
            <person name="Song Q."/>
            <person name="De L."/>
            <person name="Hulse-Kemp A."/>
            <person name="Ding M."/>
            <person name="Ye W."/>
            <person name="Kirkbride R."/>
            <person name="Jenkins J."/>
            <person name="Plott C."/>
            <person name="Lovell J."/>
            <person name="Lin Y.-M."/>
            <person name="Vaughn R."/>
            <person name="Liu B."/>
            <person name="Li W."/>
            <person name="Simpson S."/>
            <person name="Scheffler B."/>
            <person name="Saski C."/>
            <person name="Grover C."/>
            <person name="Hu G."/>
            <person name="Conover J."/>
            <person name="Carlson J."/>
            <person name="Shu S."/>
            <person name="Boston L."/>
            <person name="Williams M."/>
            <person name="Peterson D."/>
            <person name="Mcgee K."/>
            <person name="Jones D."/>
            <person name="Wendel J."/>
            <person name="Stelly D."/>
            <person name="Grimwood J."/>
            <person name="Schmutz J."/>
        </authorList>
    </citation>
    <scope>NUCLEOTIDE SEQUENCE [LARGE SCALE GENOMIC DNA]</scope>
    <source>
        <strain evidence="1">1408120.09</strain>
    </source>
</reference>
<keyword evidence="2" id="KW-1185">Reference proteome</keyword>
<evidence type="ECO:0000313" key="1">
    <source>
        <dbReference type="EMBL" id="TYJ00911.1"/>
    </source>
</evidence>
<organism evidence="1 2">
    <name type="scientific">Gossypium mustelinum</name>
    <name type="common">Cotton</name>
    <name type="synonym">Gossypium caicoense</name>
    <dbReference type="NCBI Taxonomy" id="34275"/>
    <lineage>
        <taxon>Eukaryota</taxon>
        <taxon>Viridiplantae</taxon>
        <taxon>Streptophyta</taxon>
        <taxon>Embryophyta</taxon>
        <taxon>Tracheophyta</taxon>
        <taxon>Spermatophyta</taxon>
        <taxon>Magnoliopsida</taxon>
        <taxon>eudicotyledons</taxon>
        <taxon>Gunneridae</taxon>
        <taxon>Pentapetalae</taxon>
        <taxon>rosids</taxon>
        <taxon>malvids</taxon>
        <taxon>Malvales</taxon>
        <taxon>Malvaceae</taxon>
        <taxon>Malvoideae</taxon>
        <taxon>Gossypium</taxon>
    </lineage>
</organism>